<evidence type="ECO:0000256" key="10">
    <source>
        <dbReference type="ARBA" id="ARBA00072193"/>
    </source>
</evidence>
<dbReference type="InterPro" id="IPR036188">
    <property type="entry name" value="FAD/NAD-bd_sf"/>
</dbReference>
<dbReference type="PANTHER" id="PTHR43014">
    <property type="entry name" value="MERCURIC REDUCTASE"/>
    <property type="match status" value="1"/>
</dbReference>
<dbReference type="EC" id="1.6.5.2" evidence="3"/>
<sequence>MIHMSVSFETTQSVAIIGGGPGGYEAALAAAQLGAEVTLVERAGIGGSAVMTDVVPSKTLIATADAAVAIRGASDLGVQLFARGDSGKPLKPEIAINMAAVNKRLLSLARQQSDDQRAQLVDAGVRIISGHGRLDGTHAVVVSTGPNGTDFDRVEADTLVVSVGASPRELDSAKPDGERILTWTQLYNMSSLPEHLIVVGSGVTGAEFAGAYMNLGSKVTLISSRDQVLPGEDSDAAAVIEKVFTRGGMEVLSKSRAEKVERTKDGVIATLSDGRTVEGSHCLMAVGSIPNTAGIGLEDAGIQLTGSGHIQVNRVARTSVPNIYAAGDCTTFLPLASVAAMQGRMAVFHALGDTVIPLERNRVTANIFTAPEIATVGRQERDIESGAVNGTVHKLPLAANARAKMMGVKDGFVKIIAREGSGTVIGGVIVAPRASELIYPIAIAVERRLTVDQISRVFAVFPSLSGSITDATRAMHQVARDEDTYS</sequence>
<dbReference type="PRINTS" id="PR00411">
    <property type="entry name" value="PNDRDTASEI"/>
</dbReference>
<dbReference type="InterPro" id="IPR023753">
    <property type="entry name" value="FAD/NAD-binding_dom"/>
</dbReference>
<feature type="domain" description="Pyridine nucleotide-disulphide oxidoreductase dimerisation" evidence="15">
    <location>
        <begin position="366"/>
        <end position="471"/>
    </location>
</feature>
<comment type="catalytic activity">
    <reaction evidence="8">
        <text>a quinone + NADH + H(+) = a quinol + NAD(+)</text>
        <dbReference type="Rhea" id="RHEA:46160"/>
        <dbReference type="ChEBI" id="CHEBI:15378"/>
        <dbReference type="ChEBI" id="CHEBI:24646"/>
        <dbReference type="ChEBI" id="CHEBI:57540"/>
        <dbReference type="ChEBI" id="CHEBI:57945"/>
        <dbReference type="ChEBI" id="CHEBI:132124"/>
        <dbReference type="EC" id="1.6.5.2"/>
    </reaction>
</comment>
<comment type="subunit">
    <text evidence="2">Homotetramer.</text>
</comment>
<evidence type="ECO:0000256" key="3">
    <source>
        <dbReference type="ARBA" id="ARBA00012648"/>
    </source>
</evidence>
<dbReference type="SUPFAM" id="SSF51905">
    <property type="entry name" value="FAD/NAD(P)-binding domain"/>
    <property type="match status" value="1"/>
</dbReference>
<evidence type="ECO:0000259" key="16">
    <source>
        <dbReference type="Pfam" id="PF07992"/>
    </source>
</evidence>
<keyword evidence="7 14" id="KW-0520">NAD</keyword>
<feature type="binding site" evidence="14">
    <location>
        <begin position="200"/>
        <end position="207"/>
    </location>
    <ligand>
        <name>NAD(+)</name>
        <dbReference type="ChEBI" id="CHEBI:57540"/>
    </ligand>
</feature>
<dbReference type="EMBL" id="JFYO01000007">
    <property type="protein sequence ID" value="EZP26071.1"/>
    <property type="molecule type" value="Genomic_DNA"/>
</dbReference>
<dbReference type="Proteomes" id="UP000024001">
    <property type="component" value="Unassembled WGS sequence"/>
</dbReference>
<dbReference type="Gene3D" id="3.50.50.60">
    <property type="entry name" value="FAD/NAD(P)-binding domain"/>
    <property type="match status" value="2"/>
</dbReference>
<comment type="similarity">
    <text evidence="1">Belongs to the class-I pyridine nucleotide-disulfide oxidoreductase family.</text>
</comment>
<feature type="binding site" evidence="14">
    <location>
        <position position="328"/>
    </location>
    <ligand>
        <name>FAD</name>
        <dbReference type="ChEBI" id="CHEBI:57692"/>
    </ligand>
</feature>
<evidence type="ECO:0000256" key="2">
    <source>
        <dbReference type="ARBA" id="ARBA00011881"/>
    </source>
</evidence>
<dbReference type="KEGG" id="moo:BWL13_02221"/>
<dbReference type="InterPro" id="IPR001100">
    <property type="entry name" value="Pyr_nuc-diS_OxRdtase"/>
</dbReference>
<dbReference type="FunFam" id="3.50.50.60:FF:000054">
    <property type="entry name" value="Flavoprotein disulfide reductase"/>
    <property type="match status" value="1"/>
</dbReference>
<evidence type="ECO:0000256" key="4">
    <source>
        <dbReference type="ARBA" id="ARBA00022630"/>
    </source>
</evidence>
<keyword evidence="4" id="KW-0285">Flavoprotein</keyword>
<evidence type="ECO:0000256" key="1">
    <source>
        <dbReference type="ARBA" id="ARBA00007532"/>
    </source>
</evidence>
<feature type="binding site" evidence="14">
    <location>
        <position position="58"/>
    </location>
    <ligand>
        <name>FAD</name>
        <dbReference type="ChEBI" id="CHEBI:57692"/>
    </ligand>
</feature>
<proteinExistence type="inferred from homology"/>
<keyword evidence="18" id="KW-1185">Reference proteome</keyword>
<dbReference type="PATRIC" id="fig|273677.3.peg.2384"/>
<dbReference type="RefSeq" id="WP_036312757.1">
    <property type="nucleotide sequence ID" value="NZ_CP031421.1"/>
</dbReference>
<dbReference type="Pfam" id="PF02852">
    <property type="entry name" value="Pyr_redox_dim"/>
    <property type="match status" value="1"/>
</dbReference>
<dbReference type="PIRSF" id="PIRSF000350">
    <property type="entry name" value="Mercury_reductase_MerA"/>
    <property type="match status" value="1"/>
</dbReference>
<evidence type="ECO:0000256" key="8">
    <source>
        <dbReference type="ARBA" id="ARBA00047678"/>
    </source>
</evidence>
<dbReference type="GeneID" id="91432584"/>
<feature type="domain" description="FAD/NAD(P)-binding" evidence="16">
    <location>
        <begin position="13"/>
        <end position="343"/>
    </location>
</feature>
<dbReference type="InterPro" id="IPR016156">
    <property type="entry name" value="FAD/NAD-linked_Rdtase_dimer_sf"/>
</dbReference>
<reference evidence="17 18" key="1">
    <citation type="submission" date="2014-03" db="EMBL/GenBank/DDBJ databases">
        <title>Draft Genome Sequences of 13 Willow Endophytes.</title>
        <authorList>
            <person name="Gan H.Y."/>
            <person name="Gan H.M."/>
            <person name="Savka M.A."/>
            <person name="Hudson A.O."/>
        </authorList>
    </citation>
    <scope>NUCLEOTIDE SEQUENCE [LARGE SCALE GENOMIC DNA]</scope>
    <source>
        <strain evidence="17 18">RIT293</strain>
    </source>
</reference>
<dbReference type="SUPFAM" id="SSF55424">
    <property type="entry name" value="FAD/NAD-linked reductases, dimerisation (C-terminal) domain"/>
    <property type="match status" value="1"/>
</dbReference>
<dbReference type="AlphaFoldDB" id="A0A031FPE9"/>
<evidence type="ECO:0000256" key="9">
    <source>
        <dbReference type="ARBA" id="ARBA00048983"/>
    </source>
</evidence>
<evidence type="ECO:0000259" key="15">
    <source>
        <dbReference type="Pfam" id="PF02852"/>
    </source>
</evidence>
<dbReference type="eggNOG" id="COG1249">
    <property type="taxonomic scope" value="Bacteria"/>
</dbReference>
<dbReference type="PRINTS" id="PR00368">
    <property type="entry name" value="FADPNR"/>
</dbReference>
<evidence type="ECO:0000256" key="5">
    <source>
        <dbReference type="ARBA" id="ARBA00022827"/>
    </source>
</evidence>
<protein>
    <recommendedName>
        <fullName evidence="10">NAD(P)H dehydrogenase (quinone)</fullName>
        <ecNumber evidence="3">1.6.5.2</ecNumber>
    </recommendedName>
    <alternativeName>
        <fullName evidence="13">NAD(P)H quinone reductase</fullName>
    </alternativeName>
    <alternativeName>
        <fullName evidence="11">NAD(P)H: menadione oxidoreductase</fullName>
    </alternativeName>
    <alternativeName>
        <fullName evidence="12">NADH-menadione reductase</fullName>
    </alternativeName>
</protein>
<comment type="catalytic activity">
    <reaction evidence="9">
        <text>a quinone + NADPH + H(+) = a quinol + NADP(+)</text>
        <dbReference type="Rhea" id="RHEA:46164"/>
        <dbReference type="ChEBI" id="CHEBI:15378"/>
        <dbReference type="ChEBI" id="CHEBI:24646"/>
        <dbReference type="ChEBI" id="CHEBI:57783"/>
        <dbReference type="ChEBI" id="CHEBI:58349"/>
        <dbReference type="ChEBI" id="CHEBI:132124"/>
        <dbReference type="EC" id="1.6.5.2"/>
    </reaction>
</comment>
<evidence type="ECO:0000256" key="12">
    <source>
        <dbReference type="ARBA" id="ARBA00077506"/>
    </source>
</evidence>
<evidence type="ECO:0000256" key="13">
    <source>
        <dbReference type="ARBA" id="ARBA00079404"/>
    </source>
</evidence>
<dbReference type="Pfam" id="PF07992">
    <property type="entry name" value="Pyr_redox_2"/>
    <property type="match status" value="1"/>
</dbReference>
<dbReference type="GO" id="GO:0050660">
    <property type="term" value="F:flavin adenine dinucleotide binding"/>
    <property type="evidence" value="ECO:0007669"/>
    <property type="project" value="TreeGrafter"/>
</dbReference>
<keyword evidence="14" id="KW-0547">Nucleotide-binding</keyword>
<evidence type="ECO:0000256" key="11">
    <source>
        <dbReference type="ARBA" id="ARBA00076614"/>
    </source>
</evidence>
<evidence type="ECO:0000313" key="18">
    <source>
        <dbReference type="Proteomes" id="UP000024001"/>
    </source>
</evidence>
<evidence type="ECO:0000256" key="7">
    <source>
        <dbReference type="ARBA" id="ARBA00023027"/>
    </source>
</evidence>
<comment type="caution">
    <text evidence="17">The sequence shown here is derived from an EMBL/GenBank/DDBJ whole genome shotgun (WGS) entry which is preliminary data.</text>
</comment>
<dbReference type="Gene3D" id="3.30.390.30">
    <property type="match status" value="1"/>
</dbReference>
<dbReference type="OrthoDB" id="4678789at2"/>
<comment type="cofactor">
    <cofactor evidence="14">
        <name>FAD</name>
        <dbReference type="ChEBI" id="CHEBI:57692"/>
    </cofactor>
    <text evidence="14">Binds 1 FAD per subunit.</text>
</comment>
<dbReference type="PANTHER" id="PTHR43014:SF1">
    <property type="entry name" value="NAD(P)H DEHYDROGENASE (QUINONE)"/>
    <property type="match status" value="1"/>
</dbReference>
<organism evidence="17 18">
    <name type="scientific">Microbacterium oleivorans</name>
    <dbReference type="NCBI Taxonomy" id="273677"/>
    <lineage>
        <taxon>Bacteria</taxon>
        <taxon>Bacillati</taxon>
        <taxon>Actinomycetota</taxon>
        <taxon>Actinomycetes</taxon>
        <taxon>Micrococcales</taxon>
        <taxon>Microbacteriaceae</taxon>
        <taxon>Microbacterium</taxon>
    </lineage>
</organism>
<evidence type="ECO:0000313" key="17">
    <source>
        <dbReference type="EMBL" id="EZP26071.1"/>
    </source>
</evidence>
<gene>
    <name evidence="17" type="ORF">BW34_02403</name>
</gene>
<feature type="binding site" evidence="14">
    <location>
        <position position="132"/>
    </location>
    <ligand>
        <name>FAD</name>
        <dbReference type="ChEBI" id="CHEBI:57692"/>
    </ligand>
</feature>
<keyword evidence="6" id="KW-0560">Oxidoreductase</keyword>
<name>A0A031FPE9_9MICO</name>
<evidence type="ECO:0000256" key="14">
    <source>
        <dbReference type="PIRSR" id="PIRSR000350-3"/>
    </source>
</evidence>
<evidence type="ECO:0000256" key="6">
    <source>
        <dbReference type="ARBA" id="ARBA00023002"/>
    </source>
</evidence>
<dbReference type="GO" id="GO:0003955">
    <property type="term" value="F:NAD(P)H dehydrogenase (quinone) activity"/>
    <property type="evidence" value="ECO:0007669"/>
    <property type="project" value="UniProtKB-EC"/>
</dbReference>
<dbReference type="InterPro" id="IPR004099">
    <property type="entry name" value="Pyr_nucl-diS_OxRdtase_dimer"/>
</dbReference>
<accession>A0A031FPE9</accession>
<feature type="binding site" evidence="14">
    <location>
        <position position="287"/>
    </location>
    <ligand>
        <name>NAD(+)</name>
        <dbReference type="ChEBI" id="CHEBI:57540"/>
    </ligand>
</feature>
<keyword evidence="5 14" id="KW-0274">FAD</keyword>
<dbReference type="NCBIfam" id="NF005883">
    <property type="entry name" value="PRK07845.1"/>
    <property type="match status" value="1"/>
</dbReference>